<dbReference type="AlphaFoldDB" id="A0AAD5VFJ2"/>
<dbReference type="Pfam" id="PF20153">
    <property type="entry name" value="DUF6535"/>
    <property type="match status" value="1"/>
</dbReference>
<name>A0AAD5VFJ2_9APHY</name>
<keyword evidence="1" id="KW-1133">Transmembrane helix</keyword>
<accession>A0AAD5VFJ2</accession>
<feature type="transmembrane region" description="Helical" evidence="1">
    <location>
        <begin position="223"/>
        <end position="250"/>
    </location>
</feature>
<comment type="caution">
    <text evidence="3">The sequence shown here is derived from an EMBL/GenBank/DDBJ whole genome shotgun (WGS) entry which is preliminary data.</text>
</comment>
<protein>
    <recommendedName>
        <fullName evidence="2">DUF6535 domain-containing protein</fullName>
    </recommendedName>
</protein>
<evidence type="ECO:0000256" key="1">
    <source>
        <dbReference type="SAM" id="Phobius"/>
    </source>
</evidence>
<feature type="transmembrane region" description="Helical" evidence="1">
    <location>
        <begin position="256"/>
        <end position="282"/>
    </location>
</feature>
<feature type="domain" description="DUF6535" evidence="2">
    <location>
        <begin position="69"/>
        <end position="252"/>
    </location>
</feature>
<sequence length="648" mass="74088">MYPKVPRVVNNSLWQFQHLVAEFYDFYIYSAYPRHHLGLQSNKIDISEGKKKTRTLHPDSARLENPRAWSILTQTLQSFDETKIGSYKEDIDTLLVFAGLFSAVLAAFIIESYKLLQPDVGQLSIVLLSQISQQLNSFSVNSSSVTSSYQAFIPEQALPTFKPSLSIFFVNLLWFIALILCLVTASLGMLVKQWLQEYLSYESTSPQARARIRYSRFNNLESWGVFSIAGALPAFLQLALTCFLVALCLFVYHFHFGLFCCITAAVVTWFAFYAFLIVAPLFSSRCPYKSPSLKSTTKSIRRTIHRLLRRAIQASRPWIQALVSLEFGALHDETDIRIQYEHDEEIWTQADELFSDDRLVKDTIHLCLTEVDGKSVVSCVQGIVERRKPKPEPANLIEFGQDSIALTLISTLMREMRKQVLETESLTWEPWMGDAYILLLESWPHCSDEIGKNHIADFVLAIIRQDWSISEHILRWNPPVSLSVLSFALMNRNQRLSGVLSLLKNVLRSTHSLLSLGPLTSTVPTGDPSGPLFHLGAFLQTLFACFGNEKIIRTIKGRQQVDQLYLNVEEQIDDVLRKGEHYVQRDDLFQQWVETQDEDWHSVLESSTKFAKNLKSLSSTVKVRQSLENDLKKLQEGYEKRRSLVRAP</sequence>
<evidence type="ECO:0000259" key="2">
    <source>
        <dbReference type="Pfam" id="PF20153"/>
    </source>
</evidence>
<dbReference type="Proteomes" id="UP001212997">
    <property type="component" value="Unassembled WGS sequence"/>
</dbReference>
<keyword evidence="1" id="KW-0812">Transmembrane</keyword>
<evidence type="ECO:0000313" key="4">
    <source>
        <dbReference type="Proteomes" id="UP001212997"/>
    </source>
</evidence>
<dbReference type="InterPro" id="IPR045338">
    <property type="entry name" value="DUF6535"/>
</dbReference>
<proteinExistence type="predicted"/>
<organism evidence="3 4">
    <name type="scientific">Meripilus lineatus</name>
    <dbReference type="NCBI Taxonomy" id="2056292"/>
    <lineage>
        <taxon>Eukaryota</taxon>
        <taxon>Fungi</taxon>
        <taxon>Dikarya</taxon>
        <taxon>Basidiomycota</taxon>
        <taxon>Agaricomycotina</taxon>
        <taxon>Agaricomycetes</taxon>
        <taxon>Polyporales</taxon>
        <taxon>Meripilaceae</taxon>
        <taxon>Meripilus</taxon>
    </lineage>
</organism>
<feature type="transmembrane region" description="Helical" evidence="1">
    <location>
        <begin position="167"/>
        <end position="191"/>
    </location>
</feature>
<dbReference type="EMBL" id="JANAWD010000019">
    <property type="protein sequence ID" value="KAJ3490988.1"/>
    <property type="molecule type" value="Genomic_DNA"/>
</dbReference>
<keyword evidence="4" id="KW-1185">Reference proteome</keyword>
<keyword evidence="1" id="KW-0472">Membrane</keyword>
<evidence type="ECO:0000313" key="3">
    <source>
        <dbReference type="EMBL" id="KAJ3490988.1"/>
    </source>
</evidence>
<reference evidence="3" key="1">
    <citation type="submission" date="2022-07" db="EMBL/GenBank/DDBJ databases">
        <title>Genome Sequence of Physisporinus lineatus.</title>
        <authorList>
            <person name="Buettner E."/>
        </authorList>
    </citation>
    <scope>NUCLEOTIDE SEQUENCE</scope>
    <source>
        <strain evidence="3">VT162</strain>
    </source>
</reference>
<gene>
    <name evidence="3" type="ORF">NLI96_g1040</name>
</gene>